<feature type="non-terminal residue" evidence="2">
    <location>
        <position position="71"/>
    </location>
</feature>
<feature type="region of interest" description="Disordered" evidence="1">
    <location>
        <begin position="1"/>
        <end position="39"/>
    </location>
</feature>
<feature type="compositionally biased region" description="Basic and acidic residues" evidence="1">
    <location>
        <begin position="1"/>
        <end position="10"/>
    </location>
</feature>
<keyword evidence="2" id="KW-0675">Receptor</keyword>
<sequence>VLRSDAHGSQEQHGGAFSRPEAPKGRGPDRHSPGDVFGLLHPQQHHAAGALHAAAERVCQQPLWVLHHHPV</sequence>
<feature type="compositionally biased region" description="Basic and acidic residues" evidence="1">
    <location>
        <begin position="21"/>
        <end position="33"/>
    </location>
</feature>
<gene>
    <name evidence="2" type="primary">F2RL1.1</name>
</gene>
<organism evidence="2">
    <name type="scientific">Nothobranchius korthausae</name>
    <dbReference type="NCBI Taxonomy" id="1143690"/>
    <lineage>
        <taxon>Eukaryota</taxon>
        <taxon>Metazoa</taxon>
        <taxon>Chordata</taxon>
        <taxon>Craniata</taxon>
        <taxon>Vertebrata</taxon>
        <taxon>Euteleostomi</taxon>
        <taxon>Actinopterygii</taxon>
        <taxon>Neopterygii</taxon>
        <taxon>Teleostei</taxon>
        <taxon>Neoteleostei</taxon>
        <taxon>Acanthomorphata</taxon>
        <taxon>Ovalentaria</taxon>
        <taxon>Atherinomorphae</taxon>
        <taxon>Cyprinodontiformes</taxon>
        <taxon>Nothobranchiidae</taxon>
        <taxon>Nothobranchius</taxon>
    </lineage>
</organism>
<dbReference type="AlphaFoldDB" id="A0A1A8FPM7"/>
<reference evidence="2" key="1">
    <citation type="submission" date="2016-05" db="EMBL/GenBank/DDBJ databases">
        <authorList>
            <person name="Lavstsen T."/>
            <person name="Jespersen J.S."/>
        </authorList>
    </citation>
    <scope>NUCLEOTIDE SEQUENCE</scope>
    <source>
        <tissue evidence="2">Brain</tissue>
    </source>
</reference>
<proteinExistence type="predicted"/>
<evidence type="ECO:0000313" key="2">
    <source>
        <dbReference type="EMBL" id="SBQ60089.1"/>
    </source>
</evidence>
<name>A0A1A8FPM7_9TELE</name>
<accession>A0A1A8FPM7</accession>
<dbReference type="EMBL" id="HAEB01013562">
    <property type="protein sequence ID" value="SBQ60089.1"/>
    <property type="molecule type" value="Transcribed_RNA"/>
</dbReference>
<feature type="non-terminal residue" evidence="2">
    <location>
        <position position="1"/>
    </location>
</feature>
<protein>
    <submittedName>
        <fullName evidence="2">Coagulation factor II (Thrombin) receptor-like 1.1</fullName>
    </submittedName>
</protein>
<evidence type="ECO:0000256" key="1">
    <source>
        <dbReference type="SAM" id="MobiDB-lite"/>
    </source>
</evidence>
<reference evidence="2" key="2">
    <citation type="submission" date="2016-06" db="EMBL/GenBank/DDBJ databases">
        <title>The genome of a short-lived fish provides insights into sex chromosome evolution and the genetic control of aging.</title>
        <authorList>
            <person name="Reichwald K."/>
            <person name="Felder M."/>
            <person name="Petzold A."/>
            <person name="Koch P."/>
            <person name="Groth M."/>
            <person name="Platzer M."/>
        </authorList>
    </citation>
    <scope>NUCLEOTIDE SEQUENCE</scope>
    <source>
        <tissue evidence="2">Brain</tissue>
    </source>
</reference>